<evidence type="ECO:0000256" key="10">
    <source>
        <dbReference type="SAM" id="MobiDB-lite"/>
    </source>
</evidence>
<keyword evidence="12" id="KW-1185">Reference proteome</keyword>
<evidence type="ECO:0000256" key="6">
    <source>
        <dbReference type="ARBA" id="ARBA00035243"/>
    </source>
</evidence>
<evidence type="ECO:0000256" key="8">
    <source>
        <dbReference type="RuleBase" id="RU003905"/>
    </source>
</evidence>
<dbReference type="HAMAP" id="MF_01325_B">
    <property type="entry name" value="Ribosomal_uL3_B"/>
    <property type="match status" value="1"/>
</dbReference>
<dbReference type="HOGENOM" id="CLU_044142_4_1_9"/>
<keyword evidence="5 7" id="KW-0687">Ribonucleoprotein</keyword>
<dbReference type="NCBIfam" id="TIGR03625">
    <property type="entry name" value="L3_bact"/>
    <property type="match status" value="1"/>
</dbReference>
<organism evidence="11 12">
    <name type="scientific">Selenomonas flueggei ATCC 43531</name>
    <dbReference type="NCBI Taxonomy" id="638302"/>
    <lineage>
        <taxon>Bacteria</taxon>
        <taxon>Bacillati</taxon>
        <taxon>Bacillota</taxon>
        <taxon>Negativicutes</taxon>
        <taxon>Selenomonadales</taxon>
        <taxon>Selenomonadaceae</taxon>
        <taxon>Selenomonas</taxon>
    </lineage>
</organism>
<dbReference type="Pfam" id="PF00297">
    <property type="entry name" value="Ribosomal_L3"/>
    <property type="match status" value="1"/>
</dbReference>
<dbReference type="PANTHER" id="PTHR11229">
    <property type="entry name" value="50S RIBOSOMAL PROTEIN L3"/>
    <property type="match status" value="1"/>
</dbReference>
<dbReference type="GO" id="GO:0003735">
    <property type="term" value="F:structural constituent of ribosome"/>
    <property type="evidence" value="ECO:0007669"/>
    <property type="project" value="UniProtKB-UniRule"/>
</dbReference>
<evidence type="ECO:0000256" key="2">
    <source>
        <dbReference type="ARBA" id="ARBA00022730"/>
    </source>
</evidence>
<dbReference type="InterPro" id="IPR000597">
    <property type="entry name" value="Ribosomal_uL3"/>
</dbReference>
<comment type="function">
    <text evidence="7 9">One of the primary rRNA binding proteins, it binds directly near the 3'-end of the 23S rRNA, where it nucleates assembly of the 50S subunit.</text>
</comment>
<gene>
    <name evidence="7 11" type="primary">rplC</name>
    <name evidence="11" type="ORF">HMPREF0908_2055</name>
</gene>
<dbReference type="PANTHER" id="PTHR11229:SF16">
    <property type="entry name" value="LARGE RIBOSOMAL SUBUNIT PROTEIN UL3C"/>
    <property type="match status" value="1"/>
</dbReference>
<feature type="region of interest" description="Disordered" evidence="10">
    <location>
        <begin position="129"/>
        <end position="168"/>
    </location>
</feature>
<evidence type="ECO:0000256" key="9">
    <source>
        <dbReference type="RuleBase" id="RU003906"/>
    </source>
</evidence>
<dbReference type="GO" id="GO:0019843">
    <property type="term" value="F:rRNA binding"/>
    <property type="evidence" value="ECO:0007669"/>
    <property type="project" value="UniProtKB-UniRule"/>
</dbReference>
<evidence type="ECO:0000313" key="12">
    <source>
        <dbReference type="Proteomes" id="UP000005309"/>
    </source>
</evidence>
<name>C4V6F5_9FIRM</name>
<dbReference type="InterPro" id="IPR009000">
    <property type="entry name" value="Transl_B-barrel_sf"/>
</dbReference>
<dbReference type="InterPro" id="IPR019926">
    <property type="entry name" value="Ribosomal_uL3_CS"/>
</dbReference>
<keyword evidence="2 7" id="KW-0699">rRNA-binding</keyword>
<dbReference type="AlphaFoldDB" id="C4V6F5"/>
<sequence length="220" mass="23336">MDALAKAILGRKLGMTQIFTEEGRVVPVTVVESGNNFVLRSKTVESDGYNAVQIGFGDIKEKNVTKPLKGQFEKAGVKAVRFIREMRLSAPSEYNVGDTIGVDIFAAGDLVDVVGTSKGKGFAGGIKRHNFARGPMGHGSKSHREPGSTGAMISGPGGRVLKGKKLPGRMGGERVTVQRLTVVRVDADRNLILIKGAIPGPKKGFVVIKDTVKPAKAAKE</sequence>
<evidence type="ECO:0000256" key="5">
    <source>
        <dbReference type="ARBA" id="ARBA00023274"/>
    </source>
</evidence>
<evidence type="ECO:0000313" key="11">
    <source>
        <dbReference type="EMBL" id="EEQ47753.1"/>
    </source>
</evidence>
<comment type="caution">
    <text evidence="11">The sequence shown here is derived from an EMBL/GenBank/DDBJ whole genome shotgun (WGS) entry which is preliminary data.</text>
</comment>
<dbReference type="Gene3D" id="2.40.30.10">
    <property type="entry name" value="Translation factors"/>
    <property type="match status" value="1"/>
</dbReference>
<dbReference type="InterPro" id="IPR019927">
    <property type="entry name" value="Ribosomal_uL3_bac/org-type"/>
</dbReference>
<comment type="subunit">
    <text evidence="7 9">Part of the 50S ribosomal subunit. Forms a cluster with proteins L14 and L19.</text>
</comment>
<dbReference type="FunFam" id="2.40.30.10:FF:000004">
    <property type="entry name" value="50S ribosomal protein L3"/>
    <property type="match status" value="1"/>
</dbReference>
<dbReference type="FunFam" id="3.30.160.810:FF:000001">
    <property type="entry name" value="50S ribosomal protein L3"/>
    <property type="match status" value="1"/>
</dbReference>
<dbReference type="eggNOG" id="COG0087">
    <property type="taxonomic scope" value="Bacteria"/>
</dbReference>
<dbReference type="EMBL" id="ACLA01000033">
    <property type="protein sequence ID" value="EEQ47753.1"/>
    <property type="molecule type" value="Genomic_DNA"/>
</dbReference>
<dbReference type="PROSITE" id="PS00474">
    <property type="entry name" value="RIBOSOMAL_L3"/>
    <property type="match status" value="1"/>
</dbReference>
<dbReference type="GO" id="GO:0022625">
    <property type="term" value="C:cytosolic large ribosomal subunit"/>
    <property type="evidence" value="ECO:0007669"/>
    <property type="project" value="TreeGrafter"/>
</dbReference>
<evidence type="ECO:0000256" key="3">
    <source>
        <dbReference type="ARBA" id="ARBA00022884"/>
    </source>
</evidence>
<protein>
    <recommendedName>
        <fullName evidence="6 7">Large ribosomal subunit protein uL3</fullName>
    </recommendedName>
</protein>
<evidence type="ECO:0000256" key="1">
    <source>
        <dbReference type="ARBA" id="ARBA00006540"/>
    </source>
</evidence>
<dbReference type="Gene3D" id="3.30.160.810">
    <property type="match status" value="1"/>
</dbReference>
<dbReference type="Proteomes" id="UP000005309">
    <property type="component" value="Unassembled WGS sequence"/>
</dbReference>
<proteinExistence type="inferred from homology"/>
<evidence type="ECO:0000256" key="4">
    <source>
        <dbReference type="ARBA" id="ARBA00022980"/>
    </source>
</evidence>
<dbReference type="SUPFAM" id="SSF50447">
    <property type="entry name" value="Translation proteins"/>
    <property type="match status" value="1"/>
</dbReference>
<dbReference type="GO" id="GO:0006412">
    <property type="term" value="P:translation"/>
    <property type="evidence" value="ECO:0007669"/>
    <property type="project" value="UniProtKB-UniRule"/>
</dbReference>
<accession>C4V6F5</accession>
<comment type="similarity">
    <text evidence="1 7 8">Belongs to the universal ribosomal protein uL3 family.</text>
</comment>
<keyword evidence="3 7" id="KW-0694">RNA-binding</keyword>
<reference evidence="11 12" key="1">
    <citation type="submission" date="2009-04" db="EMBL/GenBank/DDBJ databases">
        <authorList>
            <person name="Qin X."/>
            <person name="Bachman B."/>
            <person name="Battles P."/>
            <person name="Bell A."/>
            <person name="Bess C."/>
            <person name="Bickham C."/>
            <person name="Chaboub L."/>
            <person name="Chen D."/>
            <person name="Coyle M."/>
            <person name="Deiros D.R."/>
            <person name="Dinh H."/>
            <person name="Forbes L."/>
            <person name="Fowler G."/>
            <person name="Francisco L."/>
            <person name="Fu Q."/>
            <person name="Gubbala S."/>
            <person name="Hale W."/>
            <person name="Han Y."/>
            <person name="Hemphill L."/>
            <person name="Highlander S.K."/>
            <person name="Hirani K."/>
            <person name="Hogues M."/>
            <person name="Jackson L."/>
            <person name="Jakkamsetti A."/>
            <person name="Javaid M."/>
            <person name="Jiang H."/>
            <person name="Korchina V."/>
            <person name="Kovar C."/>
            <person name="Lara F."/>
            <person name="Lee S."/>
            <person name="Mata R."/>
            <person name="Mathew T."/>
            <person name="Moen C."/>
            <person name="Morales K."/>
            <person name="Munidasa M."/>
            <person name="Nazareth L."/>
            <person name="Ngo R."/>
            <person name="Nguyen L."/>
            <person name="Okwuonu G."/>
            <person name="Ongeri F."/>
            <person name="Patil S."/>
            <person name="Petrosino J."/>
            <person name="Pham C."/>
            <person name="Pham P."/>
            <person name="Pu L.-L."/>
            <person name="Puazo M."/>
            <person name="Raj R."/>
            <person name="Reid J."/>
            <person name="Rouhana J."/>
            <person name="Saada N."/>
            <person name="Shang Y."/>
            <person name="Simmons D."/>
            <person name="Thornton R."/>
            <person name="Warren J."/>
            <person name="Weissenberger G."/>
            <person name="Zhang J."/>
            <person name="Zhang L."/>
            <person name="Zhou C."/>
            <person name="Zhu D."/>
            <person name="Muzny D."/>
            <person name="Worley K."/>
            <person name="Gibbs R."/>
        </authorList>
    </citation>
    <scope>NUCLEOTIDE SEQUENCE [LARGE SCALE GENOMIC DNA]</scope>
    <source>
        <strain evidence="11 12">ATCC 43531</strain>
    </source>
</reference>
<keyword evidence="4 7" id="KW-0689">Ribosomal protein</keyword>
<dbReference type="STRING" id="638302.HMPREF0908_2055"/>
<evidence type="ECO:0000256" key="7">
    <source>
        <dbReference type="HAMAP-Rule" id="MF_01325"/>
    </source>
</evidence>